<evidence type="ECO:0000313" key="2">
    <source>
        <dbReference type="Proteomes" id="UP000663848"/>
    </source>
</evidence>
<organism evidence="1 2">
    <name type="scientific">Rotaria socialis</name>
    <dbReference type="NCBI Taxonomy" id="392032"/>
    <lineage>
        <taxon>Eukaryota</taxon>
        <taxon>Metazoa</taxon>
        <taxon>Spiralia</taxon>
        <taxon>Gnathifera</taxon>
        <taxon>Rotifera</taxon>
        <taxon>Eurotatoria</taxon>
        <taxon>Bdelloidea</taxon>
        <taxon>Philodinida</taxon>
        <taxon>Philodinidae</taxon>
        <taxon>Rotaria</taxon>
    </lineage>
</organism>
<reference evidence="1" key="1">
    <citation type="submission" date="2021-02" db="EMBL/GenBank/DDBJ databases">
        <authorList>
            <person name="Nowell W R."/>
        </authorList>
    </citation>
    <scope>NUCLEOTIDE SEQUENCE</scope>
</reference>
<feature type="non-terminal residue" evidence="1">
    <location>
        <position position="1"/>
    </location>
</feature>
<dbReference type="AlphaFoldDB" id="A0A822A371"/>
<dbReference type="Proteomes" id="UP000663848">
    <property type="component" value="Unassembled WGS sequence"/>
</dbReference>
<comment type="caution">
    <text evidence="1">The sequence shown here is derived from an EMBL/GenBank/DDBJ whole genome shotgun (WGS) entry which is preliminary data.</text>
</comment>
<proteinExistence type="predicted"/>
<dbReference type="EMBL" id="CAJOBR010031277">
    <property type="protein sequence ID" value="CAF4994460.1"/>
    <property type="molecule type" value="Genomic_DNA"/>
</dbReference>
<protein>
    <submittedName>
        <fullName evidence="1">Uncharacterized protein</fullName>
    </submittedName>
</protein>
<sequence length="220" mass="25485">MSHLIEFQITTDQKVALTLDHLRGIVMSLAGVEKFVIDVKQWVSKDQKFIEGNQMEMLFSEFMPQLRHFHCFIKTAYAINIQTFATLSKRWPLTCKPKLNRSDNYLYTIPWSFEQLDVSLLADDDTISICSNVRYLTVDVPCTNVSRRFPNIRMLNVLSKCNVSSDDNMKFPRLRHLTAADVKIVSLLSIKNIQMLTLFDQFTLLKSSTIYSNVLHLILE</sequence>
<evidence type="ECO:0000313" key="1">
    <source>
        <dbReference type="EMBL" id="CAF4994460.1"/>
    </source>
</evidence>
<accession>A0A822A371</accession>
<name>A0A822A371_9BILA</name>
<gene>
    <name evidence="1" type="ORF">QYT958_LOCUS37460</name>
</gene>